<dbReference type="Proteomes" id="UP000290602">
    <property type="component" value="Unassembled WGS sequence"/>
</dbReference>
<dbReference type="SUPFAM" id="SSF103473">
    <property type="entry name" value="MFS general substrate transporter"/>
    <property type="match status" value="1"/>
</dbReference>
<evidence type="ECO:0000256" key="5">
    <source>
        <dbReference type="ARBA" id="ARBA00023136"/>
    </source>
</evidence>
<keyword evidence="3" id="KW-0812">Transmembrane</keyword>
<sequence>MGTSPKQKMDSKTLSLVFVAGIASYLDSSLLVSLGVALPIWTKVMHLTPLLTGFISTLLTLMVALGAVVGGWLSDRFGRVRVFNLDILFVAIGATIIAFAGNLPVLLVGTIIAGIASGADLPTSLAVISERTSDSMYGRSITITQVFWTVGILLSQFIGFLTSGMTYGSVRWIFSVIAVVAFANWCVRAFSTKFKNVEISLQQKEAGNADDQREQKKLKLWDVFKNKQYLSVLIVLTLFYLFWNLPANTWGSFVNYFLVTVSGRTQAFATLVALVANLFNLASNSIYIKVSDTKYRYPVMYGAIIVGSLAFFCAGIWSSVWWAFTVAYILYSATNTLCGEPIYKIWTQTFYPVDVRASITGFSYGFVRFFTAIFSLFTPMLMAWSVQKFLWIIFACALISGGFAVVIVRMLHRRGLA</sequence>
<dbReference type="Pfam" id="PF07690">
    <property type="entry name" value="MFS_1"/>
    <property type="match status" value="1"/>
</dbReference>
<reference evidence="7 8" key="1">
    <citation type="submission" date="2018-08" db="EMBL/GenBank/DDBJ databases">
        <title>Lactobacillus suantsai sp. nov., isolated from traditional fermented suan-tsai in Taiwan.</title>
        <authorList>
            <person name="Huang C.-H."/>
        </authorList>
    </citation>
    <scope>NUCLEOTIDE SEQUENCE [LARGE SCALE GENOMIC DNA]</scope>
    <source>
        <strain evidence="7 8">BCRC 12945</strain>
    </source>
</reference>
<dbReference type="OrthoDB" id="3252866at2"/>
<keyword evidence="2" id="KW-0813">Transport</keyword>
<evidence type="ECO:0000256" key="4">
    <source>
        <dbReference type="ARBA" id="ARBA00022989"/>
    </source>
</evidence>
<dbReference type="PANTHER" id="PTHR23508">
    <property type="entry name" value="CARBOXYLIC ACID TRANSPORTER PROTEIN HOMOLOG"/>
    <property type="match status" value="1"/>
</dbReference>
<comment type="subcellular location">
    <subcellularLocation>
        <location evidence="1">Cell membrane</location>
        <topology evidence="1">Multi-pass membrane protein</topology>
    </subcellularLocation>
</comment>
<proteinExistence type="predicted"/>
<dbReference type="RefSeq" id="WP_129033350.1">
    <property type="nucleotide sequence ID" value="NZ_CP059603.1"/>
</dbReference>
<evidence type="ECO:0000256" key="2">
    <source>
        <dbReference type="ARBA" id="ARBA00022448"/>
    </source>
</evidence>
<name>A0A4Q0VF77_9LACO</name>
<dbReference type="GO" id="GO:0046943">
    <property type="term" value="F:carboxylic acid transmembrane transporter activity"/>
    <property type="evidence" value="ECO:0007669"/>
    <property type="project" value="TreeGrafter"/>
</dbReference>
<dbReference type="InterPro" id="IPR036259">
    <property type="entry name" value="MFS_trans_sf"/>
</dbReference>
<organism evidence="7 8">
    <name type="scientific">Levilactobacillus suantsaii</name>
    <dbReference type="NCBI Taxonomy" id="2292255"/>
    <lineage>
        <taxon>Bacteria</taxon>
        <taxon>Bacillati</taxon>
        <taxon>Bacillota</taxon>
        <taxon>Bacilli</taxon>
        <taxon>Lactobacillales</taxon>
        <taxon>Lactobacillaceae</taxon>
        <taxon>Levilactobacillus</taxon>
    </lineage>
</organism>
<gene>
    <name evidence="7" type="ORF">DXH47_11025</name>
</gene>
<keyword evidence="8" id="KW-1185">Reference proteome</keyword>
<dbReference type="PANTHER" id="PTHR23508:SF10">
    <property type="entry name" value="CARBOXYLIC ACID TRANSPORTER PROTEIN HOMOLOG"/>
    <property type="match status" value="1"/>
</dbReference>
<dbReference type="Gene3D" id="1.20.1250.20">
    <property type="entry name" value="MFS general substrate transporter like domains"/>
    <property type="match status" value="1"/>
</dbReference>
<evidence type="ECO:0000256" key="1">
    <source>
        <dbReference type="ARBA" id="ARBA00004651"/>
    </source>
</evidence>
<dbReference type="InterPro" id="IPR011701">
    <property type="entry name" value="MFS"/>
</dbReference>
<dbReference type="PROSITE" id="PS50850">
    <property type="entry name" value="MFS"/>
    <property type="match status" value="1"/>
</dbReference>
<comment type="caution">
    <text evidence="7">The sequence shown here is derived from an EMBL/GenBank/DDBJ whole genome shotgun (WGS) entry which is preliminary data.</text>
</comment>
<dbReference type="GO" id="GO:0005886">
    <property type="term" value="C:plasma membrane"/>
    <property type="evidence" value="ECO:0007669"/>
    <property type="project" value="UniProtKB-SubCell"/>
</dbReference>
<dbReference type="InterPro" id="IPR020846">
    <property type="entry name" value="MFS_dom"/>
</dbReference>
<protein>
    <submittedName>
        <fullName evidence="7">MFS transporter</fullName>
    </submittedName>
</protein>
<keyword evidence="4" id="KW-1133">Transmembrane helix</keyword>
<evidence type="ECO:0000259" key="6">
    <source>
        <dbReference type="PROSITE" id="PS50850"/>
    </source>
</evidence>
<keyword evidence="5" id="KW-0472">Membrane</keyword>
<evidence type="ECO:0000313" key="7">
    <source>
        <dbReference type="EMBL" id="RXI76097.1"/>
    </source>
</evidence>
<dbReference type="EMBL" id="QXIL01000036">
    <property type="protein sequence ID" value="RXI76097.1"/>
    <property type="molecule type" value="Genomic_DNA"/>
</dbReference>
<evidence type="ECO:0000256" key="3">
    <source>
        <dbReference type="ARBA" id="ARBA00022692"/>
    </source>
</evidence>
<evidence type="ECO:0000313" key="8">
    <source>
        <dbReference type="Proteomes" id="UP000290602"/>
    </source>
</evidence>
<feature type="domain" description="Major facilitator superfamily (MFS) profile" evidence="6">
    <location>
        <begin position="13"/>
        <end position="412"/>
    </location>
</feature>
<accession>A0A4Q0VF77</accession>
<dbReference type="AlphaFoldDB" id="A0A4Q0VF77"/>